<keyword evidence="2" id="KW-0472">Membrane</keyword>
<feature type="transmembrane region" description="Helical" evidence="2">
    <location>
        <begin position="507"/>
        <end position="529"/>
    </location>
</feature>
<organism evidence="4 5">
    <name type="scientific">Massilia forsythiae</name>
    <dbReference type="NCBI Taxonomy" id="2728020"/>
    <lineage>
        <taxon>Bacteria</taxon>
        <taxon>Pseudomonadati</taxon>
        <taxon>Pseudomonadota</taxon>
        <taxon>Betaproteobacteria</taxon>
        <taxon>Burkholderiales</taxon>
        <taxon>Oxalobacteraceae</taxon>
        <taxon>Telluria group</taxon>
        <taxon>Massilia</taxon>
    </lineage>
</organism>
<dbReference type="RefSeq" id="WP_170204710.1">
    <property type="nucleotide sequence ID" value="NZ_CP051685.1"/>
</dbReference>
<dbReference type="EMBL" id="CP051685">
    <property type="protein sequence ID" value="QJE02628.1"/>
    <property type="molecule type" value="Genomic_DNA"/>
</dbReference>
<proteinExistence type="predicted"/>
<keyword evidence="2" id="KW-1133">Transmembrane helix</keyword>
<dbReference type="PANTHER" id="PTHR33840:SF1">
    <property type="entry name" value="TLE1 PHOSPHOLIPASE DOMAIN-CONTAINING PROTEIN"/>
    <property type="match status" value="1"/>
</dbReference>
<evidence type="ECO:0000313" key="5">
    <source>
        <dbReference type="Proteomes" id="UP000502415"/>
    </source>
</evidence>
<evidence type="ECO:0000256" key="2">
    <source>
        <dbReference type="SAM" id="Phobius"/>
    </source>
</evidence>
<evidence type="ECO:0000259" key="3">
    <source>
        <dbReference type="Pfam" id="PF09994"/>
    </source>
</evidence>
<gene>
    <name evidence="4" type="ORF">HH212_23560</name>
</gene>
<sequence length="567" mass="61020">MDATGHIGSVHVPASRTPQQVSVPAGADEGRPPPHGREAILEACIAADAGWRAQPGRNLVLLFDGTGNILGNHQDTNVVKLLRLLQKEQVDVEHARRQVVYYDPGVGTSNQFPVGDSGAWIASKLRLLSGLAMGSGVFDNIADAYIFLMRNYREGDRIFLFGFSRGAFTARAVGGMLNMYGLVSESCLSLMPSMVTTYFARRHAVNRAGRDREGFAFDIERNFSSGRQPLVHFTGVWDSVETIGSGFMGGIRITNRGDLEDKRFVHVRQALSIHESRAKYAPRAYIPPRFTAAEAQYRSFGQQWFRGVHSDVGGSYQRDGLSLIALKWMVDEAIGCGLLVQSPDVEPGNPQTPMHDQTYDSPYWAWTGIDARPRGRDDMIHPSALPIAAAVPAEAVPPARQSRQIGWCLTALTAASAAGAWLAYGAAGSPVASTVASVLLPAAHAAAPATAPWPADGPGLHVALALEWLYLLFFTLWLAYPMAFALRRLVRPAIASGTGLGPLARHAKYLMGATVLSGAYKIVVTHHLATAPTQLAAAAVANLACYLLVLAVVAQGLLARPGPMRRD</sequence>
<dbReference type="KEGG" id="mfy:HH212_23560"/>
<evidence type="ECO:0000313" key="4">
    <source>
        <dbReference type="EMBL" id="QJE02628.1"/>
    </source>
</evidence>
<feature type="transmembrane region" description="Helical" evidence="2">
    <location>
        <begin position="468"/>
        <end position="486"/>
    </location>
</feature>
<dbReference type="PANTHER" id="PTHR33840">
    <property type="match status" value="1"/>
</dbReference>
<feature type="transmembrane region" description="Helical" evidence="2">
    <location>
        <begin position="535"/>
        <end position="558"/>
    </location>
</feature>
<evidence type="ECO:0000256" key="1">
    <source>
        <dbReference type="SAM" id="MobiDB-lite"/>
    </source>
</evidence>
<dbReference type="InterPro" id="IPR029058">
    <property type="entry name" value="AB_hydrolase_fold"/>
</dbReference>
<name>A0A7Z2W0Q0_9BURK</name>
<dbReference type="InterPro" id="IPR018712">
    <property type="entry name" value="Tle1-like_cat"/>
</dbReference>
<feature type="region of interest" description="Disordered" evidence="1">
    <location>
        <begin position="1"/>
        <end position="36"/>
    </location>
</feature>
<keyword evidence="2" id="KW-0812">Transmembrane</keyword>
<reference evidence="4 5" key="1">
    <citation type="submission" date="2020-04" db="EMBL/GenBank/DDBJ databases">
        <title>Genome sequencing of novel species.</title>
        <authorList>
            <person name="Heo J."/>
            <person name="Kim S.-J."/>
            <person name="Kim J.-S."/>
            <person name="Hong S.-B."/>
            <person name="Kwon S.-W."/>
        </authorList>
    </citation>
    <scope>NUCLEOTIDE SEQUENCE [LARGE SCALE GENOMIC DNA]</scope>
    <source>
        <strain evidence="4 5">GN2-R2</strain>
    </source>
</reference>
<keyword evidence="5" id="KW-1185">Reference proteome</keyword>
<dbReference type="Pfam" id="PF09994">
    <property type="entry name" value="T6SS_Tle1-like_cat"/>
    <property type="match status" value="1"/>
</dbReference>
<feature type="domain" description="T6SS Phospholipase effector Tle1-like catalytic" evidence="3">
    <location>
        <begin position="57"/>
        <end position="332"/>
    </location>
</feature>
<protein>
    <submittedName>
        <fullName evidence="4">DUF2235 domain-containing protein</fullName>
    </submittedName>
</protein>
<accession>A0A7Z2W0Q0</accession>
<dbReference type="SUPFAM" id="SSF53474">
    <property type="entry name" value="alpha/beta-Hydrolases"/>
    <property type="match status" value="1"/>
</dbReference>
<dbReference type="Proteomes" id="UP000502415">
    <property type="component" value="Chromosome"/>
</dbReference>
<dbReference type="AlphaFoldDB" id="A0A7Z2W0Q0"/>